<dbReference type="SUPFAM" id="SSF52402">
    <property type="entry name" value="Adenine nucleotide alpha hydrolases-like"/>
    <property type="match status" value="1"/>
</dbReference>
<dbReference type="Gene3D" id="3.40.50.620">
    <property type="entry name" value="HUPs"/>
    <property type="match status" value="1"/>
</dbReference>
<dbReference type="InterPro" id="IPR014729">
    <property type="entry name" value="Rossmann-like_a/b/a_fold"/>
</dbReference>
<organism evidence="3 4">
    <name type="scientific">Candidatus Nealsonbacteria bacterium CG_4_10_14_0_8_um_filter_37_14</name>
    <dbReference type="NCBI Taxonomy" id="1974684"/>
    <lineage>
        <taxon>Bacteria</taxon>
        <taxon>Candidatus Nealsoniibacteriota</taxon>
    </lineage>
</organism>
<comment type="caution">
    <text evidence="3">The sequence shown here is derived from an EMBL/GenBank/DDBJ whole genome shotgun (WGS) entry which is preliminary data.</text>
</comment>
<protein>
    <recommendedName>
        <fullName evidence="5">UDP-N-acetyl-alpha-D-muramoyl-L-alanyl-L-glutamate epimerase</fullName>
    </recommendedName>
</protein>
<sequence length="436" mass="51504">MQRAKVLNFKKIKIKKEGLRFYYLIDGKEYSFFTSFKDSKITLNNKQKYLVAANIGLSYMLDLAMISLPQKIVIEAIKLANGALNFWKETYKRLAIERIYEENLATSLLDAEWMNKSNIKISPLKSNLNHNVLLAMSGGKESLTALKIFENNNITTNLTLFFLHYPDRNWYWGKKVYEKLKKKYNAIKIRSEITNVSNLLKLYSCKSKDYPVFVMGNLIFNALLYGDQFSYLVINNEYSSNFGNAVYQSKKVNHQYDKTIFFAKKINQYIHKYINKNFIYFSPFFGLYEYKIAEIFFSDSKYFDIWTSCNESNSKFNFCAKCPKCAFIYIISLPLITKQFLKKYFRKDLLQDIKLCKPLMDFNAKKPLSCVGEKKEVWFALYQIHKQKKDLNSPVMVYFLENIFPKIKNKIKLIKKDLLKEHTNLVYVPKQFRSLI</sequence>
<dbReference type="AlphaFoldDB" id="A0A2M7R6V0"/>
<evidence type="ECO:0000313" key="4">
    <source>
        <dbReference type="Proteomes" id="UP000230767"/>
    </source>
</evidence>
<dbReference type="InterPro" id="IPR058741">
    <property type="entry name" value="MurL_C"/>
</dbReference>
<dbReference type="EMBL" id="PFLW01000050">
    <property type="protein sequence ID" value="PIY89086.1"/>
    <property type="molecule type" value="Genomic_DNA"/>
</dbReference>
<proteinExistence type="predicted"/>
<accession>A0A2M7R6V0</accession>
<evidence type="ECO:0000259" key="2">
    <source>
        <dbReference type="Pfam" id="PF26299"/>
    </source>
</evidence>
<name>A0A2M7R6V0_9BACT</name>
<evidence type="ECO:0000313" key="3">
    <source>
        <dbReference type="EMBL" id="PIY89086.1"/>
    </source>
</evidence>
<evidence type="ECO:0000259" key="1">
    <source>
        <dbReference type="Pfam" id="PF26298"/>
    </source>
</evidence>
<feature type="domain" description="MurL C-terminal" evidence="1">
    <location>
        <begin position="307"/>
        <end position="403"/>
    </location>
</feature>
<gene>
    <name evidence="3" type="ORF">COY73_01970</name>
</gene>
<feature type="domain" description="MurL N-terminal" evidence="2">
    <location>
        <begin position="219"/>
        <end position="282"/>
    </location>
</feature>
<dbReference type="InterPro" id="IPR058740">
    <property type="entry name" value="MurL_N"/>
</dbReference>
<dbReference type="Pfam" id="PF26299">
    <property type="entry name" value="MurL_N"/>
    <property type="match status" value="1"/>
</dbReference>
<dbReference type="Pfam" id="PF26298">
    <property type="entry name" value="MurL_epimerase_C"/>
    <property type="match status" value="1"/>
</dbReference>
<evidence type="ECO:0008006" key="5">
    <source>
        <dbReference type="Google" id="ProtNLM"/>
    </source>
</evidence>
<dbReference type="Proteomes" id="UP000230767">
    <property type="component" value="Unassembled WGS sequence"/>
</dbReference>
<reference evidence="4" key="1">
    <citation type="submission" date="2017-09" db="EMBL/GenBank/DDBJ databases">
        <title>Depth-based differentiation of microbial function through sediment-hosted aquifers and enrichment of novel symbionts in the deep terrestrial subsurface.</title>
        <authorList>
            <person name="Probst A.J."/>
            <person name="Ladd B."/>
            <person name="Jarett J.K."/>
            <person name="Geller-Mcgrath D.E."/>
            <person name="Sieber C.M.K."/>
            <person name="Emerson J.B."/>
            <person name="Anantharaman K."/>
            <person name="Thomas B.C."/>
            <person name="Malmstrom R."/>
            <person name="Stieglmeier M."/>
            <person name="Klingl A."/>
            <person name="Woyke T."/>
            <person name="Ryan C.M."/>
            <person name="Banfield J.F."/>
        </authorList>
    </citation>
    <scope>NUCLEOTIDE SEQUENCE [LARGE SCALE GENOMIC DNA]</scope>
</reference>